<comment type="caution">
    <text evidence="3">The sequence shown here is derived from an EMBL/GenBank/DDBJ whole genome shotgun (WGS) entry which is preliminary data.</text>
</comment>
<dbReference type="Proteomes" id="UP000638732">
    <property type="component" value="Unassembled WGS sequence"/>
</dbReference>
<name>A0A965ZDY0_9SPHI</name>
<organism evidence="3 4">
    <name type="scientific">Mucilaginibacter agri</name>
    <dbReference type="NCBI Taxonomy" id="2695265"/>
    <lineage>
        <taxon>Bacteria</taxon>
        <taxon>Pseudomonadati</taxon>
        <taxon>Bacteroidota</taxon>
        <taxon>Sphingobacteriia</taxon>
        <taxon>Sphingobacteriales</taxon>
        <taxon>Sphingobacteriaceae</taxon>
        <taxon>Mucilaginibacter</taxon>
    </lineage>
</organism>
<dbReference type="EMBL" id="WWEO01000041">
    <property type="protein sequence ID" value="NCD69274.1"/>
    <property type="molecule type" value="Genomic_DNA"/>
</dbReference>
<accession>A0A965ZDY0</accession>
<sequence length="351" mass="38498">MKLYIKSTACISAQKTFGDVPFLTDAHTYTKPRLDAIEPDYKPYLDPKLSRRMSRVIKMGVAAAKEALNQSGVTMPDAIITGTAYGCVEDTTVFLTRIIEQEEEMLPPTAFIQSTHNTVAAQIALMLQCHAYNNTFVHKSFSFESALMDAAMLFAEQEASTILVGGIDEITDTNYAIFDRFDTYKKGDFTNTELYATNSPGTIAGEGAAFFVLSNESSGSDIASIDAFQTVYKPANIEEAVLSFLTAHDLQLDNIDLVISGKNGDTPSDVAIDELEKGLFKNNPLIHYKHLCGEYPTASSFALWLASNIVKTGAVPAALAENKVTNSQIKRVLICTHYQNKYWSLMLVSAC</sequence>
<proteinExistence type="predicted"/>
<keyword evidence="1" id="KW-0808">Transferase</keyword>
<gene>
    <name evidence="3" type="ORF">GSY63_07885</name>
</gene>
<evidence type="ECO:0000313" key="4">
    <source>
        <dbReference type="Proteomes" id="UP000638732"/>
    </source>
</evidence>
<reference evidence="3" key="1">
    <citation type="submission" date="2020-01" db="EMBL/GenBank/DDBJ databases">
        <authorList>
            <person name="Seo Y.L."/>
        </authorList>
    </citation>
    <scope>NUCLEOTIDE SEQUENCE</scope>
    <source>
        <strain evidence="3">R11</strain>
    </source>
</reference>
<dbReference type="GO" id="GO:0006633">
    <property type="term" value="P:fatty acid biosynthetic process"/>
    <property type="evidence" value="ECO:0007669"/>
    <property type="project" value="TreeGrafter"/>
</dbReference>
<dbReference type="SUPFAM" id="SSF53901">
    <property type="entry name" value="Thiolase-like"/>
    <property type="match status" value="1"/>
</dbReference>
<dbReference type="InterPro" id="IPR016039">
    <property type="entry name" value="Thiolase-like"/>
</dbReference>
<dbReference type="InterPro" id="IPR000794">
    <property type="entry name" value="Beta-ketoacyl_synthase"/>
</dbReference>
<dbReference type="PANTHER" id="PTHR11712:SF336">
    <property type="entry name" value="3-OXOACYL-[ACYL-CARRIER-PROTEIN] SYNTHASE, MITOCHONDRIAL"/>
    <property type="match status" value="1"/>
</dbReference>
<dbReference type="Gene3D" id="3.40.47.10">
    <property type="match status" value="1"/>
</dbReference>
<evidence type="ECO:0000313" key="3">
    <source>
        <dbReference type="EMBL" id="NCD69274.1"/>
    </source>
</evidence>
<dbReference type="GO" id="GO:0005829">
    <property type="term" value="C:cytosol"/>
    <property type="evidence" value="ECO:0007669"/>
    <property type="project" value="TreeGrafter"/>
</dbReference>
<dbReference type="Pfam" id="PF13723">
    <property type="entry name" value="Ketoacyl-synt_2"/>
    <property type="match status" value="1"/>
</dbReference>
<reference evidence="3" key="2">
    <citation type="submission" date="2020-10" db="EMBL/GenBank/DDBJ databases">
        <title>Mucilaginibacter sp. nov., isolated from soil.</title>
        <authorList>
            <person name="Jeon C.O."/>
        </authorList>
    </citation>
    <scope>NUCLEOTIDE SEQUENCE</scope>
    <source>
        <strain evidence="3">R11</strain>
    </source>
</reference>
<protein>
    <submittedName>
        <fullName evidence="3">Beta-ketoacyl synthase</fullName>
    </submittedName>
</protein>
<keyword evidence="4" id="KW-1185">Reference proteome</keyword>
<evidence type="ECO:0000256" key="1">
    <source>
        <dbReference type="ARBA" id="ARBA00022679"/>
    </source>
</evidence>
<dbReference type="AlphaFoldDB" id="A0A965ZDY0"/>
<dbReference type="GO" id="GO:0004315">
    <property type="term" value="F:3-oxoacyl-[acyl-carrier-protein] synthase activity"/>
    <property type="evidence" value="ECO:0007669"/>
    <property type="project" value="TreeGrafter"/>
</dbReference>
<feature type="domain" description="Beta-ketoacyl synthase-like N-terminal" evidence="2">
    <location>
        <begin position="44"/>
        <end position="179"/>
    </location>
</feature>
<dbReference type="InterPro" id="IPR014030">
    <property type="entry name" value="Ketoacyl_synth_N"/>
</dbReference>
<evidence type="ECO:0000259" key="2">
    <source>
        <dbReference type="Pfam" id="PF13723"/>
    </source>
</evidence>
<dbReference type="PANTHER" id="PTHR11712">
    <property type="entry name" value="POLYKETIDE SYNTHASE-RELATED"/>
    <property type="match status" value="1"/>
</dbReference>